<protein>
    <submittedName>
        <fullName evidence="2">PepSY-associated TM helix domain-containing protein</fullName>
    </submittedName>
</protein>
<sequence>MKRKTIRVLHLLLGLISGVVVFVVAVTGCLLVFEEEISRFCNYGTYRSVARDGASIAPPSKLFSNTDSLLAGREIKRAYSITYLQDELLSTVWSLDRAGQYHATPLHPQTGQSIGAFDYPHSFFAIVLDLHMHLAMGEVGASIVGYATAIFVLLMITGLLLWKPANRKGYKQRFRIKWNASGKRLTYDLHNVLGFYMSWVAIFIAITGLVWSFAWVDQSLQWLANGGKTIAYTEREYRSDTTGYETVLLQEQRRQLVMDSLFATHLQAAHRINALEVHRPMSAAAPLYIAVQTMRGANYARTDYYSYDSYTGKLLGQELFADMSNGEKLRRLNYYIHMGSIAGLTGKLAAFFASLIAASLPITGLLIYINRGKRKRKP</sequence>
<name>A0ABW6BLU4_9SPHI</name>
<keyword evidence="1" id="KW-1133">Transmembrane helix</keyword>
<accession>A0ABW6BLU4</accession>
<dbReference type="PANTHER" id="PTHR34219:SF3">
    <property type="entry name" value="BLL7967 PROTEIN"/>
    <property type="match status" value="1"/>
</dbReference>
<organism evidence="2 3">
    <name type="scientific">Sphingobacterium bambusae</name>
    <dbReference type="NCBI Taxonomy" id="662858"/>
    <lineage>
        <taxon>Bacteria</taxon>
        <taxon>Pseudomonadati</taxon>
        <taxon>Bacteroidota</taxon>
        <taxon>Sphingobacteriia</taxon>
        <taxon>Sphingobacteriales</taxon>
        <taxon>Sphingobacteriaceae</taxon>
        <taxon>Sphingobacterium</taxon>
    </lineage>
</organism>
<evidence type="ECO:0000313" key="3">
    <source>
        <dbReference type="Proteomes" id="UP001597525"/>
    </source>
</evidence>
<dbReference type="Proteomes" id="UP001597525">
    <property type="component" value="Unassembled WGS sequence"/>
</dbReference>
<evidence type="ECO:0000313" key="2">
    <source>
        <dbReference type="EMBL" id="MFD2969241.1"/>
    </source>
</evidence>
<dbReference type="PROSITE" id="PS51257">
    <property type="entry name" value="PROKAR_LIPOPROTEIN"/>
    <property type="match status" value="1"/>
</dbReference>
<keyword evidence="3" id="KW-1185">Reference proteome</keyword>
<feature type="transmembrane region" description="Helical" evidence="1">
    <location>
        <begin position="193"/>
        <end position="216"/>
    </location>
</feature>
<keyword evidence="1" id="KW-0472">Membrane</keyword>
<gene>
    <name evidence="2" type="ORF">ACFS7Y_17740</name>
</gene>
<comment type="caution">
    <text evidence="2">The sequence shown here is derived from an EMBL/GenBank/DDBJ whole genome shotgun (WGS) entry which is preliminary data.</text>
</comment>
<reference evidence="3" key="1">
    <citation type="journal article" date="2019" name="Int. J. Syst. Evol. Microbiol.">
        <title>The Global Catalogue of Microorganisms (GCM) 10K type strain sequencing project: providing services to taxonomists for standard genome sequencing and annotation.</title>
        <authorList>
            <consortium name="The Broad Institute Genomics Platform"/>
            <consortium name="The Broad Institute Genome Sequencing Center for Infectious Disease"/>
            <person name="Wu L."/>
            <person name="Ma J."/>
        </authorList>
    </citation>
    <scope>NUCLEOTIDE SEQUENCE [LARGE SCALE GENOMIC DNA]</scope>
    <source>
        <strain evidence="3">KCTC 22814</strain>
    </source>
</reference>
<dbReference type="EMBL" id="JBHUPB010000012">
    <property type="protein sequence ID" value="MFD2969241.1"/>
    <property type="molecule type" value="Genomic_DNA"/>
</dbReference>
<feature type="transmembrane region" description="Helical" evidence="1">
    <location>
        <begin position="139"/>
        <end position="162"/>
    </location>
</feature>
<keyword evidence="1" id="KW-0812">Transmembrane</keyword>
<dbReference type="InterPro" id="IPR005625">
    <property type="entry name" value="PepSY-ass_TM"/>
</dbReference>
<feature type="transmembrane region" description="Helical" evidence="1">
    <location>
        <begin position="12"/>
        <end position="33"/>
    </location>
</feature>
<feature type="transmembrane region" description="Helical" evidence="1">
    <location>
        <begin position="348"/>
        <end position="369"/>
    </location>
</feature>
<dbReference type="PANTHER" id="PTHR34219">
    <property type="entry name" value="IRON-REGULATED INNER MEMBRANE PROTEIN-RELATED"/>
    <property type="match status" value="1"/>
</dbReference>
<evidence type="ECO:0000256" key="1">
    <source>
        <dbReference type="SAM" id="Phobius"/>
    </source>
</evidence>
<proteinExistence type="predicted"/>
<dbReference type="RefSeq" id="WP_320186454.1">
    <property type="nucleotide sequence ID" value="NZ_CP138332.1"/>
</dbReference>
<dbReference type="Pfam" id="PF03929">
    <property type="entry name" value="PepSY_TM"/>
    <property type="match status" value="1"/>
</dbReference>